<dbReference type="Proteomes" id="UP000722791">
    <property type="component" value="Unassembled WGS sequence"/>
</dbReference>
<evidence type="ECO:0000256" key="1">
    <source>
        <dbReference type="SAM" id="Coils"/>
    </source>
</evidence>
<protein>
    <submittedName>
        <fullName evidence="3">Uncharacterized protein</fullName>
    </submittedName>
</protein>
<accession>A0A8J4G374</accession>
<sequence length="968" mass="104549">MDVTDALEAKIAKVVKDIEVVEGQIATCTDKEIVKLLLEEKKQLRDEKKLLLEQLRDEKKLLLEQLRDERKQLLDKERFLQEKELILLRNAAATTVLPPGPSSAAATTVLPPGPSSGAPAPRWLVDSVAELHYKNNDIVELQFSGSSKVSYVDVAGMVVNRIRLWAVTAMANAVNKRRGRAPSPLLVSGLVKTGKSFTLENVVPAVMAEVLRQNGGEGPFTGMVVLRLNGVELQRQDGATAMLRSLLEELLSWVHDEHVPMREGALEAAEAAKGTTSLSLLGLTIRKFLKAVEVPVLVLCDEVQNLFLPTINGKLDVSGAAYIRDTFMKPLLLYGSNTMLWCMTGSSMAQTWISLANMPPNGYPLITGSSAVHLPATYSPEHMSLAWELLKGSKPHVELDPKLLELCPPSIALLTVLVDDWMDEAYPRDVVAFVHGFMRTKLIDESLKEWKLGLEGMPLSQRLTVLDLAFPDVGARIDTDLHPGLRRFLEPHLDRKDNGRYYFRDSYQRQIVRLLFNKDGTLRESWSSLKFSATMMQLDTSWNLLRLGETADKLLGPQSSRWWEHEKPPAGIEEFKAKLQAIADKAATKLTSDQGGVVGLGPQELWEWQSWFQKVLSSKWNDRDRAKAKDFKQARCSHLDMLVFYLRLSRNVLTHAKPWDQEYDIPVDVNVIEVLPRVLGQSLFDFNEDIVDALRVLSRHNMEGAVVKIHAQPSGSGGSSIEVLTNDEGSSDGSSGTQRDGSSGAQHDSISGAQRDGSSGAQRDGSSGPQHGSSSGAQRDGSSGAQRDGSSGTQRDSSSGAQHGGSSGAWRDGSSGPQHGGSSDARRGGSSGARRGGSSGARRGGSSGARRGGSSGTRRGGSSGAQHEGSSGAQHDGSNGTQHDGSSGAQHGGNSGAQRGGSRGVMAMPDKCPGLVAVCGQHGLLVSTTGRHGVWGQGGLRAATLAPRLHVKHSLFAPSAAKGLRLPW</sequence>
<evidence type="ECO:0000313" key="3">
    <source>
        <dbReference type="EMBL" id="GIL97063.1"/>
    </source>
</evidence>
<feature type="compositionally biased region" description="Polar residues" evidence="2">
    <location>
        <begin position="780"/>
        <end position="796"/>
    </location>
</feature>
<feature type="compositionally biased region" description="Gly residues" evidence="2">
    <location>
        <begin position="829"/>
        <end position="863"/>
    </location>
</feature>
<feature type="region of interest" description="Disordered" evidence="2">
    <location>
        <begin position="709"/>
        <end position="906"/>
    </location>
</feature>
<organism evidence="3 4">
    <name type="scientific">Volvox reticuliferus</name>
    <dbReference type="NCBI Taxonomy" id="1737510"/>
    <lineage>
        <taxon>Eukaryota</taxon>
        <taxon>Viridiplantae</taxon>
        <taxon>Chlorophyta</taxon>
        <taxon>core chlorophytes</taxon>
        <taxon>Chlorophyceae</taxon>
        <taxon>CS clade</taxon>
        <taxon>Chlamydomonadales</taxon>
        <taxon>Volvocaceae</taxon>
        <taxon>Volvox</taxon>
    </lineage>
</organism>
<reference evidence="3" key="1">
    <citation type="journal article" date="2021" name="Proc. Natl. Acad. Sci. U.S.A.">
        <title>Three genomes in the algal genus Volvox reveal the fate of a haploid sex-determining region after a transition to homothallism.</title>
        <authorList>
            <person name="Yamamoto K."/>
            <person name="Hamaji T."/>
            <person name="Kawai-Toyooka H."/>
            <person name="Matsuzaki R."/>
            <person name="Takahashi F."/>
            <person name="Nishimura Y."/>
            <person name="Kawachi M."/>
            <person name="Noguchi H."/>
            <person name="Minakuchi Y."/>
            <person name="Umen J.G."/>
            <person name="Toyoda A."/>
            <person name="Nozaki H."/>
        </authorList>
    </citation>
    <scope>NUCLEOTIDE SEQUENCE</scope>
    <source>
        <strain evidence="3">NIES-3785</strain>
    </source>
</reference>
<comment type="caution">
    <text evidence="3">The sequence shown here is derived from an EMBL/GenBank/DDBJ whole genome shotgun (WGS) entry which is preliminary data.</text>
</comment>
<dbReference type="EMBL" id="BNCQ01000004">
    <property type="protein sequence ID" value="GIL97063.1"/>
    <property type="molecule type" value="Genomic_DNA"/>
</dbReference>
<proteinExistence type="predicted"/>
<feature type="coiled-coil region" evidence="1">
    <location>
        <begin position="34"/>
        <end position="83"/>
    </location>
</feature>
<feature type="compositionally biased region" description="Low complexity" evidence="2">
    <location>
        <begin position="765"/>
        <end position="776"/>
    </location>
</feature>
<evidence type="ECO:0000313" key="4">
    <source>
        <dbReference type="Proteomes" id="UP000722791"/>
    </source>
</evidence>
<evidence type="ECO:0000256" key="2">
    <source>
        <dbReference type="SAM" id="MobiDB-lite"/>
    </source>
</evidence>
<dbReference type="OrthoDB" id="537650at2759"/>
<name>A0A8J4G374_9CHLO</name>
<keyword evidence="1" id="KW-0175">Coiled coil</keyword>
<dbReference type="AlphaFoldDB" id="A0A8J4G374"/>
<feature type="compositionally biased region" description="Polar residues" evidence="2">
    <location>
        <begin position="868"/>
        <end position="889"/>
    </location>
</feature>
<feature type="compositionally biased region" description="Gly residues" evidence="2">
    <location>
        <begin position="890"/>
        <end position="903"/>
    </location>
</feature>
<gene>
    <name evidence="3" type="ORF">Vretimale_2762</name>
</gene>
<feature type="compositionally biased region" description="Polar residues" evidence="2">
    <location>
        <begin position="727"/>
        <end position="761"/>
    </location>
</feature>